<evidence type="ECO:0000259" key="1">
    <source>
        <dbReference type="Pfam" id="PF05239"/>
    </source>
</evidence>
<dbReference type="RefSeq" id="WP_205257944.1">
    <property type="nucleotide sequence ID" value="NZ_BAAAPV010000005.1"/>
</dbReference>
<feature type="domain" description="PRC-barrel" evidence="1">
    <location>
        <begin position="4"/>
        <end position="67"/>
    </location>
</feature>
<sequence>MLFSDTKSHKVVATDSAETVGKVAEFVVDPAEHRIIALGLSKTPGDGNILPWSSIKGFGADAVTVTQADTLVVPDAQVTALSGKNKVLLKKRVLDTTGLGRGSVRDVEFDGTTGVITSLVLDAESIPGDRLVGIGSYAVIVQA</sequence>
<name>A0A939C484_9ACTN</name>
<proteinExistence type="predicted"/>
<keyword evidence="3" id="KW-1185">Reference proteome</keyword>
<dbReference type="EMBL" id="JAERWL010000012">
    <property type="protein sequence ID" value="MBM9477841.1"/>
    <property type="molecule type" value="Genomic_DNA"/>
</dbReference>
<accession>A0A939C484</accession>
<dbReference type="InterPro" id="IPR027275">
    <property type="entry name" value="PRC-brl_dom"/>
</dbReference>
<dbReference type="Proteomes" id="UP000663801">
    <property type="component" value="Unassembled WGS sequence"/>
</dbReference>
<dbReference type="InterPro" id="IPR011033">
    <property type="entry name" value="PRC_barrel-like_sf"/>
</dbReference>
<protein>
    <submittedName>
        <fullName evidence="2">PRC-barrel domain-containing protein</fullName>
    </submittedName>
</protein>
<reference evidence="2" key="1">
    <citation type="submission" date="2021-01" db="EMBL/GenBank/DDBJ databases">
        <title>KCTC 19127 draft genome.</title>
        <authorList>
            <person name="An D."/>
        </authorList>
    </citation>
    <scope>NUCLEOTIDE SEQUENCE</scope>
    <source>
        <strain evidence="2">KCTC 19127</strain>
    </source>
</reference>
<evidence type="ECO:0000313" key="3">
    <source>
        <dbReference type="Proteomes" id="UP000663801"/>
    </source>
</evidence>
<dbReference type="AlphaFoldDB" id="A0A939C484"/>
<dbReference type="Pfam" id="PF05239">
    <property type="entry name" value="PRC"/>
    <property type="match status" value="1"/>
</dbReference>
<organism evidence="2 3">
    <name type="scientific">Nakamurella flavida</name>
    <dbReference type="NCBI Taxonomy" id="363630"/>
    <lineage>
        <taxon>Bacteria</taxon>
        <taxon>Bacillati</taxon>
        <taxon>Actinomycetota</taxon>
        <taxon>Actinomycetes</taxon>
        <taxon>Nakamurellales</taxon>
        <taxon>Nakamurellaceae</taxon>
        <taxon>Nakamurella</taxon>
    </lineage>
</organism>
<gene>
    <name evidence="2" type="ORF">JL107_15430</name>
</gene>
<dbReference type="SUPFAM" id="SSF50346">
    <property type="entry name" value="PRC-barrel domain"/>
    <property type="match status" value="2"/>
</dbReference>
<comment type="caution">
    <text evidence="2">The sequence shown here is derived from an EMBL/GenBank/DDBJ whole genome shotgun (WGS) entry which is preliminary data.</text>
</comment>
<evidence type="ECO:0000313" key="2">
    <source>
        <dbReference type="EMBL" id="MBM9477841.1"/>
    </source>
</evidence>
<dbReference type="Gene3D" id="2.30.30.240">
    <property type="entry name" value="PRC-barrel domain"/>
    <property type="match status" value="2"/>
</dbReference>